<dbReference type="RefSeq" id="WP_131616522.1">
    <property type="nucleotide sequence ID" value="NZ_CP036532.1"/>
</dbReference>
<dbReference type="Proteomes" id="UP000293719">
    <property type="component" value="Chromosome"/>
</dbReference>
<gene>
    <name evidence="1" type="ORF">E0E05_09665</name>
</gene>
<protein>
    <submittedName>
        <fullName evidence="1">Uncharacterized protein</fullName>
    </submittedName>
</protein>
<organism evidence="1 2">
    <name type="scientific">Roseitalea porphyridii</name>
    <dbReference type="NCBI Taxonomy" id="1852022"/>
    <lineage>
        <taxon>Bacteria</taxon>
        <taxon>Pseudomonadati</taxon>
        <taxon>Pseudomonadota</taxon>
        <taxon>Alphaproteobacteria</taxon>
        <taxon>Hyphomicrobiales</taxon>
        <taxon>Ahrensiaceae</taxon>
        <taxon>Roseitalea</taxon>
    </lineage>
</organism>
<dbReference type="EMBL" id="CP036532">
    <property type="protein sequence ID" value="QBK30838.1"/>
    <property type="molecule type" value="Genomic_DNA"/>
</dbReference>
<evidence type="ECO:0000313" key="2">
    <source>
        <dbReference type="Proteomes" id="UP000293719"/>
    </source>
</evidence>
<evidence type="ECO:0000313" key="1">
    <source>
        <dbReference type="EMBL" id="QBK30838.1"/>
    </source>
</evidence>
<dbReference type="OrthoDB" id="7867040at2"/>
<name>A0A4V1A3Z5_9HYPH</name>
<proteinExistence type="predicted"/>
<dbReference type="GeneID" id="90767562"/>
<reference evidence="1 2" key="1">
    <citation type="journal article" date="2017" name="Int. J. Syst. Evol. Microbiol.">
        <title>Roseitalea porphyridii gen. nov., sp. nov., isolated from a red alga, and reclassification of Hoeflea suaedae Chung et al. 2013 as Pseudohoeflea suaedae gen. nov., comb. nov.</title>
        <authorList>
            <person name="Hyeon J.W."/>
            <person name="Jeong S.E."/>
            <person name="Baek K."/>
            <person name="Jeon C.O."/>
        </authorList>
    </citation>
    <scope>NUCLEOTIDE SEQUENCE [LARGE SCALE GENOMIC DNA]</scope>
    <source>
        <strain evidence="1 2">MA7-20</strain>
    </source>
</reference>
<dbReference type="KEGG" id="rpod:E0E05_09665"/>
<accession>A0A4V1A3Z5</accession>
<dbReference type="AlphaFoldDB" id="A0A4V1A3Z5"/>
<sequence length="139" mass="14426">MDRPHIAFADDLPPAGKRIVVAALCDFVEALGRCSRCPLHTSASEADEPGPAERLILALIAAIQTGDDRVADLCLRSLSCPSRCQPVALAAGNLALILKGVGRTLAPVPLPLVRQIIETETPADTPVAAAIGPAPVTLH</sequence>
<keyword evidence="2" id="KW-1185">Reference proteome</keyword>